<name>A0A9P9E3D6_9PLEO</name>
<dbReference type="SUPFAM" id="SSF52113">
    <property type="entry name" value="BRCT domain"/>
    <property type="match status" value="6"/>
</dbReference>
<reference evidence="3" key="1">
    <citation type="journal article" date="2021" name="Nat. Commun.">
        <title>Genetic determinants of endophytism in the Arabidopsis root mycobiome.</title>
        <authorList>
            <person name="Mesny F."/>
            <person name="Miyauchi S."/>
            <person name="Thiergart T."/>
            <person name="Pickel B."/>
            <person name="Atanasova L."/>
            <person name="Karlsson M."/>
            <person name="Huettel B."/>
            <person name="Barry K.W."/>
            <person name="Haridas S."/>
            <person name="Chen C."/>
            <person name="Bauer D."/>
            <person name="Andreopoulos W."/>
            <person name="Pangilinan J."/>
            <person name="LaButti K."/>
            <person name="Riley R."/>
            <person name="Lipzen A."/>
            <person name="Clum A."/>
            <person name="Drula E."/>
            <person name="Henrissat B."/>
            <person name="Kohler A."/>
            <person name="Grigoriev I.V."/>
            <person name="Martin F.M."/>
            <person name="Hacquard S."/>
        </authorList>
    </citation>
    <scope>NUCLEOTIDE SEQUENCE</scope>
    <source>
        <strain evidence="3">MPI-CAGE-CH-0243</strain>
    </source>
</reference>
<feature type="domain" description="BRCT" evidence="2">
    <location>
        <begin position="24"/>
        <end position="123"/>
    </location>
</feature>
<dbReference type="GO" id="GO:0035361">
    <property type="term" value="C:Cul8-RING ubiquitin ligase complex"/>
    <property type="evidence" value="ECO:0007669"/>
    <property type="project" value="TreeGrafter"/>
</dbReference>
<dbReference type="GO" id="GO:1990683">
    <property type="term" value="P:DNA double-strand break attachment to nuclear envelope"/>
    <property type="evidence" value="ECO:0007669"/>
    <property type="project" value="TreeGrafter"/>
</dbReference>
<dbReference type="EMBL" id="JAGMWT010000004">
    <property type="protein sequence ID" value="KAH7130690.1"/>
    <property type="molecule type" value="Genomic_DNA"/>
</dbReference>
<comment type="caution">
    <text evidence="3">The sequence shown here is derived from an EMBL/GenBank/DDBJ whole genome shotgun (WGS) entry which is preliminary data.</text>
</comment>
<dbReference type="CDD" id="cd18436">
    <property type="entry name" value="BRCT_BRC1_like_rpt2"/>
    <property type="match status" value="1"/>
</dbReference>
<dbReference type="PANTHER" id="PTHR47667">
    <property type="entry name" value="REGULATOR OF TY1 TRANSPOSITION PROTEIN 107"/>
    <property type="match status" value="1"/>
</dbReference>
<dbReference type="InterPro" id="IPR053036">
    <property type="entry name" value="CellCycle_DNARepair_Reg"/>
</dbReference>
<sequence length="885" mass="98696">MALQLHGTNNPPTSVMEDTTMMDAPQGLFEELVFTIIPIGLTEDRQQQLVVDITTNGGKLVPFDPEKGRVGKLDEITHIISTSTDFPDYSLALDSLQTHVVKPTWVEDSMKVNKLKNPRSYSSDPALFMSEVVICCGDIPPGDQDAIFAGVVALGGQYSPVMSKTVTHVVVLDIEDPKAVIVLAKKLACHILLPHWFDDCLRVGRKLSEHPYTLPDPEILKGSDMGPILTVRASQQVREASDPHPTIDPRPASSISPDHQTPRAIRAFKGKKVMLGDDLQLNDRLKNAITSMIEAGGGQVVSKVQLADIYVCNFREGSDYVEASQKNKDVGNLSWLYYLITHDTWTNPMRRLLHYPRPRNGVPGFQGYKISISSYTGEARVFLENLVKASGAEFTKTFKQDNTHLIAAHQNSEKYEAAKEWGVNVINHRWLEDSYSRCKEQTLTDDRYTYFPPRANLGEVLGHTEIDRNAVEKIFFPASRKPGATVKIVSQLEVLPGSSAPKPKDVKNKALVSPIAGKTKRAQNTENVATPAAQRRIEEKENQTPGTGGSRGAKERALSKLHDAAPDIAKFEKEMKRKGGVIHGGRRDKSAEVEDKAKKSKSRESSMTKRSFDQVVADGHEGDTASELDEENSPKGNKKAKKLGPIKYRMMLSKDDRWERNTVAESRDKAKLREMGIHIVEDVKNVDILCAPKIVRTPKFISALACGPIIVASSFIDQALKENSIPPFEKHPLKDPDFLNSHGIDLDDAVVRARQNKRRLLKGWQIYCTAGGNFETYRKIIEANGGQCNMWRGQGSRMTASKRVIDTTNQEVSQNQEEDEGDVLYLISGTSAEDIKLWSKFRNLATKHDMIPRIVSTEWPIHIAMAQKIHFDPKWELDEEAMDVA</sequence>
<dbReference type="InterPro" id="IPR036420">
    <property type="entry name" value="BRCT_dom_sf"/>
</dbReference>
<feature type="region of interest" description="Disordered" evidence="1">
    <location>
        <begin position="236"/>
        <end position="259"/>
    </location>
</feature>
<evidence type="ECO:0000313" key="3">
    <source>
        <dbReference type="EMBL" id="KAH7130690.1"/>
    </source>
</evidence>
<dbReference type="SMART" id="SM00292">
    <property type="entry name" value="BRCT"/>
    <property type="match status" value="4"/>
</dbReference>
<dbReference type="PANTHER" id="PTHR47667:SF1">
    <property type="entry name" value="REGULATOR OF TY1 TRANSPOSITION PROTEIN 107"/>
    <property type="match status" value="1"/>
</dbReference>
<accession>A0A9P9E3D6</accession>
<dbReference type="AlphaFoldDB" id="A0A9P9E3D6"/>
<dbReference type="OrthoDB" id="342264at2759"/>
<dbReference type="Pfam" id="PF12738">
    <property type="entry name" value="PTCB-BRCT"/>
    <property type="match status" value="2"/>
</dbReference>
<dbReference type="Pfam" id="PF16770">
    <property type="entry name" value="RTT107_BRCT_5"/>
    <property type="match status" value="1"/>
</dbReference>
<dbReference type="CDD" id="cd18437">
    <property type="entry name" value="BRCT_BRC1_like_rpt3"/>
    <property type="match status" value="1"/>
</dbReference>
<dbReference type="CDD" id="cd18438">
    <property type="entry name" value="BRCT_BRC1_like_rpt4"/>
    <property type="match status" value="1"/>
</dbReference>
<dbReference type="CDD" id="cd17743">
    <property type="entry name" value="BRCT_BRC1_like_rpt5"/>
    <property type="match status" value="1"/>
</dbReference>
<proteinExistence type="predicted"/>
<dbReference type="Proteomes" id="UP000700596">
    <property type="component" value="Unassembled WGS sequence"/>
</dbReference>
<feature type="compositionally biased region" description="Basic and acidic residues" evidence="1">
    <location>
        <begin position="585"/>
        <end position="623"/>
    </location>
</feature>
<dbReference type="GO" id="GO:0006302">
    <property type="term" value="P:double-strand break repair"/>
    <property type="evidence" value="ECO:0007669"/>
    <property type="project" value="TreeGrafter"/>
</dbReference>
<feature type="region of interest" description="Disordered" evidence="1">
    <location>
        <begin position="514"/>
        <end position="644"/>
    </location>
</feature>
<dbReference type="InterPro" id="IPR001357">
    <property type="entry name" value="BRCT_dom"/>
</dbReference>
<keyword evidence="4" id="KW-1185">Reference proteome</keyword>
<feature type="domain" description="BRCT" evidence="2">
    <location>
        <begin position="365"/>
        <end position="437"/>
    </location>
</feature>
<evidence type="ECO:0000313" key="4">
    <source>
        <dbReference type="Proteomes" id="UP000700596"/>
    </source>
</evidence>
<feature type="domain" description="BRCT" evidence="2">
    <location>
        <begin position="123"/>
        <end position="214"/>
    </location>
</feature>
<dbReference type="PROSITE" id="PS50172">
    <property type="entry name" value="BRCT"/>
    <property type="match status" value="3"/>
</dbReference>
<dbReference type="FunFam" id="3.40.50.10190:FF:000048">
    <property type="entry name" value="DNA repair protein Rtt107"/>
    <property type="match status" value="1"/>
</dbReference>
<feature type="compositionally biased region" description="Basic and acidic residues" evidence="1">
    <location>
        <begin position="552"/>
        <end position="577"/>
    </location>
</feature>
<organism evidence="3 4">
    <name type="scientific">Dendryphion nanum</name>
    <dbReference type="NCBI Taxonomy" id="256645"/>
    <lineage>
        <taxon>Eukaryota</taxon>
        <taxon>Fungi</taxon>
        <taxon>Dikarya</taxon>
        <taxon>Ascomycota</taxon>
        <taxon>Pezizomycotina</taxon>
        <taxon>Dothideomycetes</taxon>
        <taxon>Pleosporomycetidae</taxon>
        <taxon>Pleosporales</taxon>
        <taxon>Torulaceae</taxon>
        <taxon>Dendryphion</taxon>
    </lineage>
</organism>
<dbReference type="Gene3D" id="3.40.50.10190">
    <property type="entry name" value="BRCT domain"/>
    <property type="match status" value="5"/>
</dbReference>
<gene>
    <name evidence="3" type="ORF">B0J11DRAFT_483490</name>
</gene>
<evidence type="ECO:0000259" key="2">
    <source>
        <dbReference type="PROSITE" id="PS50172"/>
    </source>
</evidence>
<evidence type="ECO:0000256" key="1">
    <source>
        <dbReference type="SAM" id="MobiDB-lite"/>
    </source>
</evidence>
<protein>
    <recommendedName>
        <fullName evidence="2">BRCT domain-containing protein</fullName>
    </recommendedName>
</protein>
<dbReference type="GO" id="GO:0005634">
    <property type="term" value="C:nucleus"/>
    <property type="evidence" value="ECO:0007669"/>
    <property type="project" value="TreeGrafter"/>
</dbReference>